<keyword evidence="1" id="KW-0812">Transmembrane</keyword>
<keyword evidence="1" id="KW-1133">Transmembrane helix</keyword>
<keyword evidence="1" id="KW-0472">Membrane</keyword>
<dbReference type="RefSeq" id="WP_044498504.1">
    <property type="nucleotide sequence ID" value="NZ_LK391969.1"/>
</dbReference>
<dbReference type="PATRIC" id="fig|1461581.3.peg.870"/>
<dbReference type="EMBL" id="LK391969">
    <property type="protein sequence ID" value="CEF25967.1"/>
    <property type="molecule type" value="Genomic_DNA"/>
</dbReference>
<reference evidence="2" key="1">
    <citation type="submission" date="2014-07" db="EMBL/GenBank/DDBJ databases">
        <authorList>
            <person name="Urmite Genomes Urmite Genomes"/>
        </authorList>
    </citation>
    <scope>NUCLEOTIDE SEQUENCE</scope>
    <source>
        <strain evidence="2">12M76_air</strain>
    </source>
</reference>
<organism evidence="2">
    <name type="scientific">Pseudomonas saudimassiliensis</name>
    <dbReference type="NCBI Taxonomy" id="1461581"/>
    <lineage>
        <taxon>Bacteria</taxon>
        <taxon>Pseudomonadati</taxon>
        <taxon>Pseudomonadota</taxon>
        <taxon>Gammaproteobacteria</taxon>
        <taxon>Pseudomonadales</taxon>
        <taxon>Pseudomonadaceae</taxon>
        <taxon>Pseudomonas</taxon>
    </lineage>
</organism>
<proteinExistence type="predicted"/>
<name>A0A078MDQ5_9PSED</name>
<protein>
    <submittedName>
        <fullName evidence="2">Type IV pilus assembly protein</fullName>
    </submittedName>
</protein>
<accession>A0A078MDQ5</accession>
<feature type="transmembrane region" description="Helical" evidence="1">
    <location>
        <begin position="20"/>
        <end position="41"/>
    </location>
</feature>
<dbReference type="AlphaFoldDB" id="A0A078MDQ5"/>
<evidence type="ECO:0000256" key="1">
    <source>
        <dbReference type="SAM" id="Phobius"/>
    </source>
</evidence>
<evidence type="ECO:0000313" key="2">
    <source>
        <dbReference type="EMBL" id="CEA02836.1"/>
    </source>
</evidence>
<sequence>MKREFSRLSSRRRLQGLALIELMIALVLGLVIIGAVTGVLLSNTQSFRTTKSLSQIQDSARLGFEIMARDIRQAGSIPCGNDVAVTNILTAAQTTPPWHLDWEAGSDGQLIGYAGDATLAGLTNRINGTEALTVLYSDVGGSAVDSFNSSNHAYTLNDTGDLQSGDIVFVCDATKATLFQANVANDTLTAANNANVHTQPGVYDRNSVIGRLKSRAWYIGNNGRDEEGGRSLYLAELTVGATGSPELQLIEIAAGVTDVEFLYRLNDTSDFKTVAQVGSQWALVNAVQISFSLLGQDTNVTVDAATNAGRLSRSFSSIVALRNRIL</sequence>
<gene>
    <name evidence="2" type="ORF">BN1049_00888</name>
</gene>
<dbReference type="OrthoDB" id="5296662at2"/>
<dbReference type="EMBL" id="LM997413">
    <property type="protein sequence ID" value="CEA02836.1"/>
    <property type="molecule type" value="Genomic_DNA"/>
</dbReference>